<name>A0A1V4ASR4_9BACT</name>
<comment type="caution">
    <text evidence="2">The sequence shown here is derived from an EMBL/GenBank/DDBJ whole genome shotgun (WGS) entry which is preliminary data.</text>
</comment>
<dbReference type="Proteomes" id="UP000189681">
    <property type="component" value="Unassembled WGS sequence"/>
</dbReference>
<dbReference type="AlphaFoldDB" id="A0A1V4ASR4"/>
<sequence length="160" mass="18019">MQTNLLDEQFMKLAISKARQGVEKGQTPFGACIVKNGKVISCVHNIVWETMDITAHAEIHAIRAAGKILDTVDLTGCVIYSTCEPCPMCFSACHWARISKIVYGTRIDDAKKFGFNELTIPNKEMKQCGNSPVEIVSDCLRDENLALFEFWNKRADKRLY</sequence>
<proteinExistence type="predicted"/>
<accession>A0A1V4ASR4</accession>
<evidence type="ECO:0000313" key="2">
    <source>
        <dbReference type="EMBL" id="OOP56150.1"/>
    </source>
</evidence>
<evidence type="ECO:0000313" key="3">
    <source>
        <dbReference type="Proteomes" id="UP000189681"/>
    </source>
</evidence>
<feature type="domain" description="CMP/dCMP-type deaminase" evidence="1">
    <location>
        <begin position="5"/>
        <end position="116"/>
    </location>
</feature>
<dbReference type="InterPro" id="IPR002125">
    <property type="entry name" value="CMP_dCMP_dom"/>
</dbReference>
<dbReference type="CDD" id="cd01285">
    <property type="entry name" value="nucleoside_deaminase"/>
    <property type="match status" value="1"/>
</dbReference>
<dbReference type="GO" id="GO:0047974">
    <property type="term" value="F:guanosine deaminase activity"/>
    <property type="evidence" value="ECO:0007669"/>
    <property type="project" value="TreeGrafter"/>
</dbReference>
<dbReference type="PROSITE" id="PS51747">
    <property type="entry name" value="CYT_DCMP_DEAMINASES_2"/>
    <property type="match status" value="1"/>
</dbReference>
<dbReference type="Pfam" id="PF00383">
    <property type="entry name" value="dCMP_cyt_deam_1"/>
    <property type="match status" value="1"/>
</dbReference>
<dbReference type="InterPro" id="IPR016193">
    <property type="entry name" value="Cytidine_deaminase-like"/>
</dbReference>
<dbReference type="Gene3D" id="3.40.140.10">
    <property type="entry name" value="Cytidine Deaminase, domain 2"/>
    <property type="match status" value="1"/>
</dbReference>
<dbReference type="PANTHER" id="PTHR11079:SF161">
    <property type="entry name" value="CMP_DCMP-TYPE DEAMINASE DOMAIN-CONTAINING PROTEIN"/>
    <property type="match status" value="1"/>
</dbReference>
<dbReference type="SUPFAM" id="SSF53927">
    <property type="entry name" value="Cytidine deaminase-like"/>
    <property type="match status" value="1"/>
</dbReference>
<gene>
    <name evidence="2" type="ORF">AYP45_10700</name>
</gene>
<evidence type="ECO:0000259" key="1">
    <source>
        <dbReference type="PROSITE" id="PS51747"/>
    </source>
</evidence>
<dbReference type="GO" id="GO:0006152">
    <property type="term" value="P:purine nucleoside catabolic process"/>
    <property type="evidence" value="ECO:0007669"/>
    <property type="project" value="TreeGrafter"/>
</dbReference>
<dbReference type="STRING" id="1004156.AYP45_10700"/>
<protein>
    <submittedName>
        <fullName evidence="2">tRNA-specific adenosine deaminase</fullName>
    </submittedName>
</protein>
<reference evidence="2 3" key="1">
    <citation type="journal article" date="2017" name="Water Res.">
        <title>Discovery and metagenomic analysis of an anammox bacterial enrichment related to Candidatus "Brocadia caroliniensis" in a full-scale glycerol-fed nitritation-denitritation separate centrate treatment process.</title>
        <authorList>
            <person name="Park H."/>
            <person name="Brotto A.C."/>
            <person name="van Loosdrecht M.C."/>
            <person name="Chandran K."/>
        </authorList>
    </citation>
    <scope>NUCLEOTIDE SEQUENCE [LARGE SCALE GENOMIC DNA]</scope>
    <source>
        <strain evidence="2">26THWARD</strain>
    </source>
</reference>
<dbReference type="EMBL" id="AYTS01000095">
    <property type="protein sequence ID" value="OOP56150.1"/>
    <property type="molecule type" value="Genomic_DNA"/>
</dbReference>
<organism evidence="2 3">
    <name type="scientific">Candidatus Brocadia carolinensis</name>
    <dbReference type="NCBI Taxonomy" id="1004156"/>
    <lineage>
        <taxon>Bacteria</taxon>
        <taxon>Pseudomonadati</taxon>
        <taxon>Planctomycetota</taxon>
        <taxon>Candidatus Brocadiia</taxon>
        <taxon>Candidatus Brocadiales</taxon>
        <taxon>Candidatus Brocadiaceae</taxon>
        <taxon>Candidatus Brocadia</taxon>
    </lineage>
</organism>
<dbReference type="PANTHER" id="PTHR11079">
    <property type="entry name" value="CYTOSINE DEAMINASE FAMILY MEMBER"/>
    <property type="match status" value="1"/>
</dbReference>